<dbReference type="EMBL" id="FQVN01000009">
    <property type="protein sequence ID" value="SHG51222.1"/>
    <property type="molecule type" value="Genomic_DNA"/>
</dbReference>
<dbReference type="RefSeq" id="WP_200797668.1">
    <property type="nucleotide sequence ID" value="NZ_FQVN01000009.1"/>
</dbReference>
<gene>
    <name evidence="2" type="ORF">SAMN05444320_109246</name>
</gene>
<dbReference type="SUPFAM" id="SSF160424">
    <property type="entry name" value="BH3703-like"/>
    <property type="match status" value="1"/>
</dbReference>
<accession>A0A1M5KEJ7</accession>
<protein>
    <submittedName>
        <fullName evidence="2">Uncharacterized protein</fullName>
    </submittedName>
</protein>
<dbReference type="Proteomes" id="UP000184501">
    <property type="component" value="Unassembled WGS sequence"/>
</dbReference>
<evidence type="ECO:0000313" key="2">
    <source>
        <dbReference type="EMBL" id="SHG51222.1"/>
    </source>
</evidence>
<sequence>MHEPPHPDQRVAAPDPQEDEDRTDELLQVIGGGLLAVAPAGWRRIDLRATVASTVHDLTLTVVMEDGTTPVFAPPPQVTSAAVELRQLMYQPGLGTWFSMRYTMDPPSQFHVSFNFEHDPLWDPPIPASVFAQDLDAFPRDDEHVPAWLRARLAGAREAAPQPPAPGTAPAAPHTAAQGAWQEDVNR</sequence>
<evidence type="ECO:0000313" key="3">
    <source>
        <dbReference type="Proteomes" id="UP000184501"/>
    </source>
</evidence>
<dbReference type="AlphaFoldDB" id="A0A1M5KEJ7"/>
<reference evidence="2 3" key="1">
    <citation type="submission" date="2016-11" db="EMBL/GenBank/DDBJ databases">
        <authorList>
            <person name="Jaros S."/>
            <person name="Januszkiewicz K."/>
            <person name="Wedrychowicz H."/>
        </authorList>
    </citation>
    <scope>NUCLEOTIDE SEQUENCE [LARGE SCALE GENOMIC DNA]</scope>
    <source>
        <strain evidence="2 3">DSM 44523</strain>
    </source>
</reference>
<keyword evidence="3" id="KW-1185">Reference proteome</keyword>
<proteinExistence type="predicted"/>
<feature type="region of interest" description="Disordered" evidence="1">
    <location>
        <begin position="155"/>
        <end position="187"/>
    </location>
</feature>
<evidence type="ECO:0000256" key="1">
    <source>
        <dbReference type="SAM" id="MobiDB-lite"/>
    </source>
</evidence>
<organism evidence="2 3">
    <name type="scientific">Streptoalloteichus hindustanus</name>
    <dbReference type="NCBI Taxonomy" id="2017"/>
    <lineage>
        <taxon>Bacteria</taxon>
        <taxon>Bacillati</taxon>
        <taxon>Actinomycetota</taxon>
        <taxon>Actinomycetes</taxon>
        <taxon>Pseudonocardiales</taxon>
        <taxon>Pseudonocardiaceae</taxon>
        <taxon>Streptoalloteichus</taxon>
    </lineage>
</organism>
<name>A0A1M5KEJ7_STRHI</name>
<feature type="compositionally biased region" description="Low complexity" evidence="1">
    <location>
        <begin position="168"/>
        <end position="180"/>
    </location>
</feature>
<feature type="region of interest" description="Disordered" evidence="1">
    <location>
        <begin position="1"/>
        <end position="21"/>
    </location>
</feature>
<dbReference type="STRING" id="2017.SAMN05444320_109246"/>
<dbReference type="InterPro" id="IPR036170">
    <property type="entry name" value="YezG-like_sf"/>
</dbReference>